<dbReference type="InterPro" id="IPR053154">
    <property type="entry name" value="c-di-AMP_regulator"/>
</dbReference>
<keyword evidence="1" id="KW-0472">Membrane</keyword>
<accession>A0A212LAG3</accession>
<feature type="transmembrane region" description="Helical" evidence="1">
    <location>
        <begin position="12"/>
        <end position="30"/>
    </location>
</feature>
<protein>
    <submittedName>
        <fullName evidence="2">YbbR family protein</fullName>
    </submittedName>
</protein>
<dbReference type="Gene3D" id="2.170.120.30">
    <property type="match status" value="2"/>
</dbReference>
<sequence length="310" mass="33626">MKSSRSSRRSPHLMSMLVAVLAAVSMWYVVSVRERVEAQLEVTLDYYGIPANLVITDGLINKVMIRLRGPETLLRSVTQGKMIQAVDLSHLKKGVTVVPLTAEHLGPGFRAFELIDVQPPRIVVKADNLIERSVPVRVAVGSSLSNGALTVENVSVTPANVILRGPEAVVEDIASVPVPIQADPKAAGTTVQQVVTLDTPGLVTPIPPTVKVQYSITSGRAGVTRICKVEVLAENRRQFTVTPAEVSVHVEVPEALVKNVQYLKQLEATVSPPDMAEGESRKVEIRFRLPEGMTLLNPGTEEVTVSRKKK</sequence>
<dbReference type="RefSeq" id="WP_179981102.1">
    <property type="nucleotide sequence ID" value="NZ_LT608333.1"/>
</dbReference>
<gene>
    <name evidence="2" type="ORF">KL86DES1_21866</name>
</gene>
<dbReference type="InterPro" id="IPR012505">
    <property type="entry name" value="YbbR"/>
</dbReference>
<dbReference type="PANTHER" id="PTHR37804:SF1">
    <property type="entry name" value="CDAA REGULATORY PROTEIN CDAR"/>
    <property type="match status" value="1"/>
</dbReference>
<dbReference type="Gene3D" id="2.170.120.40">
    <property type="entry name" value="YbbR-like domain"/>
    <property type="match status" value="1"/>
</dbReference>
<name>A0A212LAG3_9BACT</name>
<dbReference type="EMBL" id="FMJC01000002">
    <property type="protein sequence ID" value="SCM74319.1"/>
    <property type="molecule type" value="Genomic_DNA"/>
</dbReference>
<reference evidence="2" key="1">
    <citation type="submission" date="2016-08" db="EMBL/GenBank/DDBJ databases">
        <authorList>
            <person name="Seilhamer J.J."/>
        </authorList>
    </citation>
    <scope>NUCLEOTIDE SEQUENCE</scope>
    <source>
        <strain evidence="2">86-1</strain>
    </source>
</reference>
<evidence type="ECO:0000313" key="2">
    <source>
        <dbReference type="EMBL" id="SCM74319.1"/>
    </source>
</evidence>
<organism evidence="2">
    <name type="scientific">uncultured Desulfovibrio sp</name>
    <dbReference type="NCBI Taxonomy" id="167968"/>
    <lineage>
        <taxon>Bacteria</taxon>
        <taxon>Pseudomonadati</taxon>
        <taxon>Thermodesulfobacteriota</taxon>
        <taxon>Desulfovibrionia</taxon>
        <taxon>Desulfovibrionales</taxon>
        <taxon>Desulfovibrionaceae</taxon>
        <taxon>Desulfovibrio</taxon>
        <taxon>environmental samples</taxon>
    </lineage>
</organism>
<dbReference type="PANTHER" id="PTHR37804">
    <property type="entry name" value="CDAA REGULATORY PROTEIN CDAR"/>
    <property type="match status" value="1"/>
</dbReference>
<dbReference type="AlphaFoldDB" id="A0A212LAG3"/>
<proteinExistence type="predicted"/>
<evidence type="ECO:0000256" key="1">
    <source>
        <dbReference type="SAM" id="Phobius"/>
    </source>
</evidence>
<keyword evidence="1" id="KW-1133">Transmembrane helix</keyword>
<keyword evidence="1" id="KW-0812">Transmembrane</keyword>
<dbReference type="Pfam" id="PF07949">
    <property type="entry name" value="YbbR"/>
    <property type="match status" value="2"/>
</dbReference>